<dbReference type="Proteomes" id="UP000001997">
    <property type="component" value="Unassembled WGS sequence"/>
</dbReference>
<dbReference type="VEuPathDB" id="FungiDB:PGUG_05673"/>
<dbReference type="InterPro" id="IPR001810">
    <property type="entry name" value="F-box_dom"/>
</dbReference>
<proteinExistence type="predicted"/>
<dbReference type="OrthoDB" id="4019115at2759"/>
<dbReference type="InParanoid" id="A5DQX2"/>
<dbReference type="InterPro" id="IPR050333">
    <property type="entry name" value="SLRP"/>
</dbReference>
<evidence type="ECO:0000259" key="3">
    <source>
        <dbReference type="PROSITE" id="PS50181"/>
    </source>
</evidence>
<protein>
    <recommendedName>
        <fullName evidence="3">F-box domain-containing protein</fullName>
    </recommendedName>
</protein>
<dbReference type="InterPro" id="IPR001611">
    <property type="entry name" value="Leu-rich_rpt"/>
</dbReference>
<evidence type="ECO:0000313" key="5">
    <source>
        <dbReference type="Proteomes" id="UP000001997"/>
    </source>
</evidence>
<keyword evidence="1" id="KW-0433">Leucine-rich repeat</keyword>
<dbReference type="EMBL" id="CH408161">
    <property type="protein sequence ID" value="EDK41575.2"/>
    <property type="molecule type" value="Genomic_DNA"/>
</dbReference>
<keyword evidence="5" id="KW-1185">Reference proteome</keyword>
<evidence type="ECO:0000256" key="1">
    <source>
        <dbReference type="ARBA" id="ARBA00022614"/>
    </source>
</evidence>
<dbReference type="OMA" id="CDIASTT"/>
<evidence type="ECO:0000256" key="2">
    <source>
        <dbReference type="ARBA" id="ARBA00022737"/>
    </source>
</evidence>
<dbReference type="KEGG" id="pgu:PGUG_05673"/>
<dbReference type="PROSITE" id="PS51450">
    <property type="entry name" value="LRR"/>
    <property type="match status" value="1"/>
</dbReference>
<dbReference type="PROSITE" id="PS50181">
    <property type="entry name" value="FBOX"/>
    <property type="match status" value="1"/>
</dbReference>
<dbReference type="RefSeq" id="XP_001482653.2">
    <property type="nucleotide sequence ID" value="XM_001482603.1"/>
</dbReference>
<dbReference type="PANTHER" id="PTHR45712">
    <property type="entry name" value="AGAP008170-PA"/>
    <property type="match status" value="1"/>
</dbReference>
<accession>A5DQX2</accession>
<dbReference type="Gene3D" id="3.80.10.10">
    <property type="entry name" value="Ribonuclease Inhibitor"/>
    <property type="match status" value="2"/>
</dbReference>
<evidence type="ECO:0000313" key="4">
    <source>
        <dbReference type="EMBL" id="EDK41575.2"/>
    </source>
</evidence>
<organism evidence="4 5">
    <name type="scientific">Meyerozyma guilliermondii (strain ATCC 6260 / CBS 566 / DSM 6381 / JCM 1539 / NBRC 10279 / NRRL Y-324)</name>
    <name type="common">Yeast</name>
    <name type="synonym">Candida guilliermondii</name>
    <dbReference type="NCBI Taxonomy" id="294746"/>
    <lineage>
        <taxon>Eukaryota</taxon>
        <taxon>Fungi</taxon>
        <taxon>Dikarya</taxon>
        <taxon>Ascomycota</taxon>
        <taxon>Saccharomycotina</taxon>
        <taxon>Pichiomycetes</taxon>
        <taxon>Debaryomycetaceae</taxon>
        <taxon>Meyerozyma</taxon>
    </lineage>
</organism>
<dbReference type="PANTHER" id="PTHR45712:SF22">
    <property type="entry name" value="INSULIN-LIKE GROWTH FACTOR-BINDING PROTEIN COMPLEX ACID LABILE SUBUNIT"/>
    <property type="match status" value="1"/>
</dbReference>
<dbReference type="InterPro" id="IPR032675">
    <property type="entry name" value="LRR_dom_sf"/>
</dbReference>
<dbReference type="AlphaFoldDB" id="A5DQX2"/>
<name>A5DQX2_PICGU</name>
<sequence length="691" mass="78727">MNLDTLPSEIVTRCFSYLSTDSLTDIILLENIPDKIVQAAAYNLNNLWYSKRYRSVEKDKVANIEAYYETDFERFLRIHKILEEKSFKCPLWFHCTWDNILEMHQNLDSIDSVYNGQELGIHVDLEDPAFQTYPIFSTHDINLKITCLSLNSFYKRCINLDNFPILETFYGYYCEISVDHDHPSLKNLYLNQVTFSSLPTNLIKLVAKECWINMDENHPKLKALTSLTLERTDERTDCFSLLRLLWNKNLEHFSYIGRGVIEENESREEDEIFSMIGPKVTSLGKSGSIPASIPTLRSLYSISGGGLENLNAYTHMTSLTLWEPSDINSCNLPPNLLRLTLNSPDDTIERLKFPLSLLKLSITSAKFNDLTKIEFPPKLVDLELESCDIASTTGWLKPAQLKRLSLARNNLSSFKAVLPCCEFLSLSDNKIEKVEIEAPVLKNIDLSENKLTYIPELPASVQVLVFRYNNLALSEMSEMPPNLKFLDLSDAGTGTLKNYTFPSSIQELHLTGLDLSGMSGVKFAKGSRMIELDLSCSLLGKIDDKMIELPLGLKSLDMCGNHFNHIKKLTIPQTVTFLNLGSNLMRSLEVKSHIETLYLDENPRLSSLAIPKDSELKFLDLTQTGIKKFSFDIFGADKLTQLRLGSEVKVIDLSKMPVNFQVLEYPGYCQIKGLRRHLNTNIYRRHEVSEL</sequence>
<dbReference type="HOGENOM" id="CLU_020814_0_0_1"/>
<feature type="domain" description="F-box" evidence="3">
    <location>
        <begin position="1"/>
        <end position="51"/>
    </location>
</feature>
<gene>
    <name evidence="4" type="ORF">PGUG_05673</name>
</gene>
<dbReference type="GeneID" id="5124030"/>
<reference evidence="4 5" key="1">
    <citation type="journal article" date="2009" name="Nature">
        <title>Evolution of pathogenicity and sexual reproduction in eight Candida genomes.</title>
        <authorList>
            <person name="Butler G."/>
            <person name="Rasmussen M.D."/>
            <person name="Lin M.F."/>
            <person name="Santos M.A."/>
            <person name="Sakthikumar S."/>
            <person name="Munro C.A."/>
            <person name="Rheinbay E."/>
            <person name="Grabherr M."/>
            <person name="Forche A."/>
            <person name="Reedy J.L."/>
            <person name="Agrafioti I."/>
            <person name="Arnaud M.B."/>
            <person name="Bates S."/>
            <person name="Brown A.J."/>
            <person name="Brunke S."/>
            <person name="Costanzo M.C."/>
            <person name="Fitzpatrick D.A."/>
            <person name="de Groot P.W."/>
            <person name="Harris D."/>
            <person name="Hoyer L.L."/>
            <person name="Hube B."/>
            <person name="Klis F.M."/>
            <person name="Kodira C."/>
            <person name="Lennard N."/>
            <person name="Logue M.E."/>
            <person name="Martin R."/>
            <person name="Neiman A.M."/>
            <person name="Nikolaou E."/>
            <person name="Quail M.A."/>
            <person name="Quinn J."/>
            <person name="Santos M.C."/>
            <person name="Schmitzberger F.F."/>
            <person name="Sherlock G."/>
            <person name="Shah P."/>
            <person name="Silverstein K.A."/>
            <person name="Skrzypek M.S."/>
            <person name="Soll D."/>
            <person name="Staggs R."/>
            <person name="Stansfield I."/>
            <person name="Stumpf M.P."/>
            <person name="Sudbery P.E."/>
            <person name="Srikantha T."/>
            <person name="Zeng Q."/>
            <person name="Berman J."/>
            <person name="Berriman M."/>
            <person name="Heitman J."/>
            <person name="Gow N.A."/>
            <person name="Lorenz M.C."/>
            <person name="Birren B.W."/>
            <person name="Kellis M."/>
            <person name="Cuomo C.A."/>
        </authorList>
    </citation>
    <scope>NUCLEOTIDE SEQUENCE [LARGE SCALE GENOMIC DNA]</scope>
    <source>
        <strain evidence="5">ATCC 6260 / CBS 566 / DSM 6381 / JCM 1539 / NBRC 10279 / NRRL Y-324</strain>
    </source>
</reference>
<keyword evidence="2" id="KW-0677">Repeat</keyword>
<dbReference type="SUPFAM" id="SSF52058">
    <property type="entry name" value="L domain-like"/>
    <property type="match status" value="1"/>
</dbReference>